<dbReference type="Gene3D" id="3.30.420.10">
    <property type="entry name" value="Ribonuclease H-like superfamily/Ribonuclease H"/>
    <property type="match status" value="1"/>
</dbReference>
<evidence type="ECO:0000313" key="1">
    <source>
        <dbReference type="EMBL" id="HIT50257.1"/>
    </source>
</evidence>
<reference evidence="1" key="1">
    <citation type="submission" date="2020-10" db="EMBL/GenBank/DDBJ databases">
        <authorList>
            <person name="Gilroy R."/>
        </authorList>
    </citation>
    <scope>NUCLEOTIDE SEQUENCE</scope>
    <source>
        <strain evidence="1">ChiW17-6978</strain>
    </source>
</reference>
<feature type="non-terminal residue" evidence="1">
    <location>
        <position position="266"/>
    </location>
</feature>
<dbReference type="AlphaFoldDB" id="A0A9D1GRC0"/>
<comment type="caution">
    <text evidence="1">The sequence shown here is derived from an EMBL/GenBank/DDBJ whole genome shotgun (WGS) entry which is preliminary data.</text>
</comment>
<evidence type="ECO:0008006" key="3">
    <source>
        <dbReference type="Google" id="ProtNLM"/>
    </source>
</evidence>
<gene>
    <name evidence="1" type="ORF">IAD46_04445</name>
</gene>
<dbReference type="GO" id="GO:0003676">
    <property type="term" value="F:nucleic acid binding"/>
    <property type="evidence" value="ECO:0007669"/>
    <property type="project" value="InterPro"/>
</dbReference>
<protein>
    <recommendedName>
        <fullName evidence="3">3'-5' exonuclease</fullName>
    </recommendedName>
</protein>
<sequence length="266" mass="32232">MRFFGRIHQVYLHERMIAIRSYGRLLYFYFQTSQMNLFKRYLYEGIYIDLEYNENKILLKKKRQAFVIDYVLQLFSVFSYKKVYYYDQHQINTSLSTFLASLGTIMFLDLEMTMPPYHYSKKDFQAEIIQVGYLLTDATGEEMTRYSQYIRPVLHRHLNTRVQKFLKLDDETFRLQAIDYHVFYDDFKEVLELYHPTVVVYGKNDSISLNHSFRIHRVASLQPLMRFVNLAKLIQNFYHLKSEAGLFKMYQIYYQDPSIQKHDAFN</sequence>
<proteinExistence type="predicted"/>
<name>A0A9D1GRC0_9MOLU</name>
<reference evidence="1" key="2">
    <citation type="journal article" date="2021" name="PeerJ">
        <title>Extensive microbial diversity within the chicken gut microbiome revealed by metagenomics and culture.</title>
        <authorList>
            <person name="Gilroy R."/>
            <person name="Ravi A."/>
            <person name="Getino M."/>
            <person name="Pursley I."/>
            <person name="Horton D.L."/>
            <person name="Alikhan N.F."/>
            <person name="Baker D."/>
            <person name="Gharbi K."/>
            <person name="Hall N."/>
            <person name="Watson M."/>
            <person name="Adriaenssens E.M."/>
            <person name="Foster-Nyarko E."/>
            <person name="Jarju S."/>
            <person name="Secka A."/>
            <person name="Antonio M."/>
            <person name="Oren A."/>
            <person name="Chaudhuri R.R."/>
            <person name="La Ragione R."/>
            <person name="Hildebrand F."/>
            <person name="Pallen M.J."/>
        </authorList>
    </citation>
    <scope>NUCLEOTIDE SEQUENCE</scope>
    <source>
        <strain evidence="1">ChiW17-6978</strain>
    </source>
</reference>
<dbReference type="EMBL" id="DVLF01000139">
    <property type="protein sequence ID" value="HIT50257.1"/>
    <property type="molecule type" value="Genomic_DNA"/>
</dbReference>
<dbReference type="InterPro" id="IPR012337">
    <property type="entry name" value="RNaseH-like_sf"/>
</dbReference>
<evidence type="ECO:0000313" key="2">
    <source>
        <dbReference type="Proteomes" id="UP000886758"/>
    </source>
</evidence>
<dbReference type="SUPFAM" id="SSF53098">
    <property type="entry name" value="Ribonuclease H-like"/>
    <property type="match status" value="1"/>
</dbReference>
<organism evidence="1 2">
    <name type="scientific">Candidatus Pelethenecus faecipullorum</name>
    <dbReference type="NCBI Taxonomy" id="2840900"/>
    <lineage>
        <taxon>Bacteria</taxon>
        <taxon>Bacillati</taxon>
        <taxon>Mycoplasmatota</taxon>
        <taxon>Mollicutes</taxon>
        <taxon>Candidatus Pelethenecus</taxon>
    </lineage>
</organism>
<accession>A0A9D1GRC0</accession>
<dbReference type="Proteomes" id="UP000886758">
    <property type="component" value="Unassembled WGS sequence"/>
</dbReference>
<dbReference type="InterPro" id="IPR036397">
    <property type="entry name" value="RNaseH_sf"/>
</dbReference>